<feature type="transmembrane region" description="Helical" evidence="1">
    <location>
        <begin position="82"/>
        <end position="102"/>
    </location>
</feature>
<feature type="transmembrane region" description="Helical" evidence="1">
    <location>
        <begin position="135"/>
        <end position="152"/>
    </location>
</feature>
<dbReference type="Proteomes" id="UP000095712">
    <property type="component" value="Unassembled WGS sequence"/>
</dbReference>
<proteinExistence type="predicted"/>
<evidence type="ECO:0000256" key="1">
    <source>
        <dbReference type="SAM" id="Phobius"/>
    </source>
</evidence>
<protein>
    <submittedName>
        <fullName evidence="3">Predicted integral membrane protein</fullName>
    </submittedName>
</protein>
<dbReference type="Pfam" id="PF04892">
    <property type="entry name" value="VanZ"/>
    <property type="match status" value="1"/>
</dbReference>
<reference evidence="3 4" key="1">
    <citation type="submission" date="2015-09" db="EMBL/GenBank/DDBJ databases">
        <authorList>
            <consortium name="Pathogen Informatics"/>
        </authorList>
    </citation>
    <scope>NUCLEOTIDE SEQUENCE [LARGE SCALE GENOMIC DNA]</scope>
    <source>
        <strain evidence="3 4">2789STDY5834911</strain>
    </source>
</reference>
<dbReference type="PANTHER" id="PTHR36834:SF2">
    <property type="entry name" value="MEMBRANE PROTEIN"/>
    <property type="match status" value="1"/>
</dbReference>
<organism evidence="3 4">
    <name type="scientific">Blautia wexlerae</name>
    <dbReference type="NCBI Taxonomy" id="418240"/>
    <lineage>
        <taxon>Bacteria</taxon>
        <taxon>Bacillati</taxon>
        <taxon>Bacillota</taxon>
        <taxon>Clostridia</taxon>
        <taxon>Lachnospirales</taxon>
        <taxon>Lachnospiraceae</taxon>
        <taxon>Blautia</taxon>
    </lineage>
</organism>
<dbReference type="AlphaFoldDB" id="A0A174PC98"/>
<evidence type="ECO:0000313" key="4">
    <source>
        <dbReference type="Proteomes" id="UP000095712"/>
    </source>
</evidence>
<evidence type="ECO:0000313" key="3">
    <source>
        <dbReference type="EMBL" id="CUP57111.1"/>
    </source>
</evidence>
<dbReference type="RefSeq" id="WP_055151472.1">
    <property type="nucleotide sequence ID" value="NZ_CZAW01000020.1"/>
</dbReference>
<accession>A0A174PC98</accession>
<feature type="domain" description="VanZ-like" evidence="2">
    <location>
        <begin position="40"/>
        <end position="155"/>
    </location>
</feature>
<sequence>MLLIIYEFGTILLPIVLFWGIYLRKKEVSLLSKIYLGVFGLYYACVLHFTGAGTVYDIKLYGIDFSSNQLNLIPFSQEIDTVIYLLNLVLLMPCGFLLPLIVKKFDSFKRILLVNLGISLSIELSQLFNNRKTDIDDIILNVAGAIIGYIVYRLVAKLFPKISNKNMFKISEFVIYVMIMTIGRFLLFAEFYFASIFYM</sequence>
<feature type="transmembrane region" description="Helical" evidence="1">
    <location>
        <begin position="6"/>
        <end position="23"/>
    </location>
</feature>
<keyword evidence="1" id="KW-0472">Membrane</keyword>
<feature type="transmembrane region" description="Helical" evidence="1">
    <location>
        <begin position="173"/>
        <end position="198"/>
    </location>
</feature>
<feature type="transmembrane region" description="Helical" evidence="1">
    <location>
        <begin position="35"/>
        <end position="56"/>
    </location>
</feature>
<keyword evidence="1" id="KW-1133">Transmembrane helix</keyword>
<name>A0A174PC98_9FIRM</name>
<evidence type="ECO:0000259" key="2">
    <source>
        <dbReference type="Pfam" id="PF04892"/>
    </source>
</evidence>
<dbReference type="InterPro" id="IPR006976">
    <property type="entry name" value="VanZ-like"/>
</dbReference>
<dbReference type="EMBL" id="CZAW01000020">
    <property type="protein sequence ID" value="CUP57111.1"/>
    <property type="molecule type" value="Genomic_DNA"/>
</dbReference>
<dbReference type="InterPro" id="IPR053150">
    <property type="entry name" value="Teicoplanin_resist-assoc"/>
</dbReference>
<dbReference type="PANTHER" id="PTHR36834">
    <property type="entry name" value="MEMBRANE PROTEIN-RELATED"/>
    <property type="match status" value="1"/>
</dbReference>
<gene>
    <name evidence="3" type="ORF">ERS852523_02056</name>
</gene>
<keyword evidence="1" id="KW-0812">Transmembrane</keyword>